<dbReference type="EMBL" id="MPOH02000058">
    <property type="protein sequence ID" value="OQD51747.1"/>
    <property type="molecule type" value="Genomic_DNA"/>
</dbReference>
<organism evidence="3 4">
    <name type="scientific">Streptomyces phaeoluteigriseus</name>
    <dbReference type="NCBI Taxonomy" id="114686"/>
    <lineage>
        <taxon>Bacteria</taxon>
        <taxon>Bacillati</taxon>
        <taxon>Actinomycetota</taxon>
        <taxon>Actinomycetes</taxon>
        <taxon>Kitasatosporales</taxon>
        <taxon>Streptomycetaceae</taxon>
        <taxon>Streptomyces</taxon>
        <taxon>Streptomyces aurantiacus group</taxon>
    </lineage>
</organism>
<evidence type="ECO:0000313" key="3">
    <source>
        <dbReference type="EMBL" id="OQD51747.1"/>
    </source>
</evidence>
<proteinExistence type="predicted"/>
<feature type="region of interest" description="Disordered" evidence="1">
    <location>
        <begin position="81"/>
        <end position="131"/>
    </location>
</feature>
<feature type="domain" description="Prokaryotic glutathione synthetase N-terminal" evidence="2">
    <location>
        <begin position="3"/>
        <end position="58"/>
    </location>
</feature>
<dbReference type="GO" id="GO:0004363">
    <property type="term" value="F:glutathione synthase activity"/>
    <property type="evidence" value="ECO:0007669"/>
    <property type="project" value="InterPro"/>
</dbReference>
<dbReference type="AlphaFoldDB" id="A0A1V6MHD7"/>
<accession>A0A1V6MHD7</accession>
<gene>
    <name evidence="3" type="ORF">BM536_038280</name>
</gene>
<dbReference type="InterPro" id="IPR016185">
    <property type="entry name" value="PreATP-grasp_dom_sf"/>
</dbReference>
<reference evidence="4" key="1">
    <citation type="submission" date="2016-11" db="EMBL/GenBank/DDBJ databases">
        <authorList>
            <person name="Schniete J.K."/>
            <person name="Salih T."/>
            <person name="Algora Gallardo L."/>
            <person name="Martinez Fernandez S."/>
            <person name="Herron P.R."/>
        </authorList>
    </citation>
    <scope>NUCLEOTIDE SEQUENCE [LARGE SCALE GENOMIC DNA]</scope>
    <source>
        <strain evidence="4">DSM 41896</strain>
    </source>
</reference>
<reference evidence="3 4" key="2">
    <citation type="submission" date="2017-02" db="EMBL/GenBank/DDBJ databases">
        <title>Draft genome sequence of Streptomyces phaeoluteigriseus type strain DSM41896.</title>
        <authorList>
            <person name="Salih T.S."/>
            <person name="Algora Gallardo L."/>
            <person name="Melo Santos T."/>
            <person name="Filgueira Martinez S."/>
            <person name="Herron P.R."/>
        </authorList>
    </citation>
    <scope>NUCLEOTIDE SEQUENCE [LARGE SCALE GENOMIC DNA]</scope>
    <source>
        <strain evidence="3 4">DSM 41896</strain>
    </source>
</reference>
<evidence type="ECO:0000256" key="1">
    <source>
        <dbReference type="SAM" id="MobiDB-lite"/>
    </source>
</evidence>
<dbReference type="Proteomes" id="UP000184286">
    <property type="component" value="Unassembled WGS sequence"/>
</dbReference>
<comment type="caution">
    <text evidence="3">The sequence shown here is derived from an EMBL/GenBank/DDBJ whole genome shotgun (WGS) entry which is preliminary data.</text>
</comment>
<feature type="compositionally biased region" description="Low complexity" evidence="1">
    <location>
        <begin position="116"/>
        <end position="131"/>
    </location>
</feature>
<dbReference type="Pfam" id="PF02951">
    <property type="entry name" value="GSH-S_N"/>
    <property type="match status" value="1"/>
</dbReference>
<dbReference type="OrthoDB" id="9785415at2"/>
<dbReference type="Gene3D" id="3.40.50.20">
    <property type="match status" value="1"/>
</dbReference>
<protein>
    <recommendedName>
        <fullName evidence="2">Prokaryotic glutathione synthetase N-terminal domain-containing protein</fullName>
    </recommendedName>
</protein>
<evidence type="ECO:0000313" key="4">
    <source>
        <dbReference type="Proteomes" id="UP000184286"/>
    </source>
</evidence>
<evidence type="ECO:0000259" key="2">
    <source>
        <dbReference type="Pfam" id="PF02951"/>
    </source>
</evidence>
<feature type="compositionally biased region" description="Low complexity" evidence="1">
    <location>
        <begin position="81"/>
        <end position="102"/>
    </location>
</feature>
<name>A0A1V6MHD7_9ACTN</name>
<dbReference type="SUPFAM" id="SSF52440">
    <property type="entry name" value="PreATP-grasp domain"/>
    <property type="match status" value="1"/>
</dbReference>
<dbReference type="InterPro" id="IPR004215">
    <property type="entry name" value="GSHS_N"/>
</dbReference>
<sequence length="131" mass="14280">MFVLFMDPLGGGQKHRTSVAMMRAAIERGRSAWHCQTSELSLVRGRLRAAVRPVDFEDGFLASRRNGRMARCSSRCPTRCRRATNASSSSSSSLAAGRSANSYAGRPARTSAPTWPRAARSTPRTSTRTTC</sequence>